<evidence type="ECO:0000256" key="1">
    <source>
        <dbReference type="ARBA" id="ARBA00023015"/>
    </source>
</evidence>
<keyword evidence="6" id="KW-1185">Reference proteome</keyword>
<dbReference type="EMBL" id="VULX01000012">
    <property type="protein sequence ID" value="MSR91591.1"/>
    <property type="molecule type" value="Genomic_DNA"/>
</dbReference>
<evidence type="ECO:0000256" key="3">
    <source>
        <dbReference type="ARBA" id="ARBA00023163"/>
    </source>
</evidence>
<keyword evidence="1" id="KW-0805">Transcription regulation</keyword>
<dbReference type="GO" id="GO:0003700">
    <property type="term" value="F:DNA-binding transcription factor activity"/>
    <property type="evidence" value="ECO:0007669"/>
    <property type="project" value="InterPro"/>
</dbReference>
<comment type="caution">
    <text evidence="5">The sequence shown here is derived from an EMBL/GenBank/DDBJ whole genome shotgun (WGS) entry which is preliminary data.</text>
</comment>
<dbReference type="InterPro" id="IPR018060">
    <property type="entry name" value="HTH_AraC"/>
</dbReference>
<dbReference type="Pfam" id="PF12833">
    <property type="entry name" value="HTH_18"/>
    <property type="match status" value="1"/>
</dbReference>
<keyword evidence="3" id="KW-0804">Transcription</keyword>
<evidence type="ECO:0000313" key="5">
    <source>
        <dbReference type="EMBL" id="MSR91591.1"/>
    </source>
</evidence>
<protein>
    <submittedName>
        <fullName evidence="5">Helix-turn-helix transcriptional regulator</fullName>
    </submittedName>
</protein>
<sequence length="79" mass="9354">MNRTTLSEKFNRLVGETIITYINKLRVNIATTLLRDTRVPISEIMEIVGFNDSSYFFRTFKIYKGQSPKEYRDEYCCVD</sequence>
<organism evidence="5 6">
    <name type="scientific">Inconstantimicrobium porci</name>
    <dbReference type="NCBI Taxonomy" id="2652291"/>
    <lineage>
        <taxon>Bacteria</taxon>
        <taxon>Bacillati</taxon>
        <taxon>Bacillota</taxon>
        <taxon>Clostridia</taxon>
        <taxon>Eubacteriales</taxon>
        <taxon>Clostridiaceae</taxon>
        <taxon>Inconstantimicrobium</taxon>
    </lineage>
</organism>
<dbReference type="AlphaFoldDB" id="A0A7X2T1E7"/>
<dbReference type="PRINTS" id="PR00032">
    <property type="entry name" value="HTHARAC"/>
</dbReference>
<dbReference type="GO" id="GO:0043565">
    <property type="term" value="F:sequence-specific DNA binding"/>
    <property type="evidence" value="ECO:0007669"/>
    <property type="project" value="InterPro"/>
</dbReference>
<dbReference type="SUPFAM" id="SSF46689">
    <property type="entry name" value="Homeodomain-like"/>
    <property type="match status" value="1"/>
</dbReference>
<reference evidence="5 6" key="1">
    <citation type="submission" date="2019-08" db="EMBL/GenBank/DDBJ databases">
        <title>In-depth cultivation of the pig gut microbiome towards novel bacterial diversity and tailored functional studies.</title>
        <authorList>
            <person name="Wylensek D."/>
            <person name="Hitch T.C.A."/>
            <person name="Clavel T."/>
        </authorList>
    </citation>
    <scope>NUCLEOTIDE SEQUENCE [LARGE SCALE GENOMIC DNA]</scope>
    <source>
        <strain evidence="5 6">WCA-383-APC-5B</strain>
    </source>
</reference>
<evidence type="ECO:0000256" key="2">
    <source>
        <dbReference type="ARBA" id="ARBA00023125"/>
    </source>
</evidence>
<dbReference type="RefSeq" id="WP_154531486.1">
    <property type="nucleotide sequence ID" value="NZ_VULX01000012.1"/>
</dbReference>
<feature type="domain" description="HTH araC/xylS-type" evidence="4">
    <location>
        <begin position="1"/>
        <end position="74"/>
    </location>
</feature>
<proteinExistence type="predicted"/>
<dbReference type="PANTHER" id="PTHR43280:SF2">
    <property type="entry name" value="HTH-TYPE TRANSCRIPTIONAL REGULATOR EXSA"/>
    <property type="match status" value="1"/>
</dbReference>
<keyword evidence="2" id="KW-0238">DNA-binding</keyword>
<dbReference type="InterPro" id="IPR020449">
    <property type="entry name" value="Tscrpt_reg_AraC-type_HTH"/>
</dbReference>
<accession>A0A7X2T1E7</accession>
<dbReference type="PANTHER" id="PTHR43280">
    <property type="entry name" value="ARAC-FAMILY TRANSCRIPTIONAL REGULATOR"/>
    <property type="match status" value="1"/>
</dbReference>
<evidence type="ECO:0000313" key="6">
    <source>
        <dbReference type="Proteomes" id="UP000460287"/>
    </source>
</evidence>
<gene>
    <name evidence="5" type="ORF">FYJ33_09265</name>
</gene>
<dbReference type="InterPro" id="IPR009057">
    <property type="entry name" value="Homeodomain-like_sf"/>
</dbReference>
<evidence type="ECO:0000259" key="4">
    <source>
        <dbReference type="PROSITE" id="PS01124"/>
    </source>
</evidence>
<dbReference type="Proteomes" id="UP000460287">
    <property type="component" value="Unassembled WGS sequence"/>
</dbReference>
<dbReference type="SMART" id="SM00342">
    <property type="entry name" value="HTH_ARAC"/>
    <property type="match status" value="1"/>
</dbReference>
<name>A0A7X2T1E7_9CLOT</name>
<dbReference type="PROSITE" id="PS01124">
    <property type="entry name" value="HTH_ARAC_FAMILY_2"/>
    <property type="match status" value="1"/>
</dbReference>
<dbReference type="Gene3D" id="1.10.10.60">
    <property type="entry name" value="Homeodomain-like"/>
    <property type="match status" value="1"/>
</dbReference>